<proteinExistence type="predicted"/>
<dbReference type="RefSeq" id="WP_268255372.1">
    <property type="nucleotide sequence ID" value="NZ_BMSA01000061.1"/>
</dbReference>
<comment type="caution">
    <text evidence="1">The sequence shown here is derived from an EMBL/GenBank/DDBJ whole genome shotgun (WGS) entry which is preliminary data.</text>
</comment>
<evidence type="ECO:0000313" key="1">
    <source>
        <dbReference type="EMBL" id="GGT99443.1"/>
    </source>
</evidence>
<keyword evidence="2" id="KW-1185">Reference proteome</keyword>
<organism evidence="1 2">
    <name type="scientific">Streptomyces phaeofaciens</name>
    <dbReference type="NCBI Taxonomy" id="68254"/>
    <lineage>
        <taxon>Bacteria</taxon>
        <taxon>Bacillati</taxon>
        <taxon>Actinomycetota</taxon>
        <taxon>Actinomycetes</taxon>
        <taxon>Kitasatosporales</taxon>
        <taxon>Streptomycetaceae</taxon>
        <taxon>Streptomyces</taxon>
    </lineage>
</organism>
<reference evidence="1" key="2">
    <citation type="submission" date="2020-09" db="EMBL/GenBank/DDBJ databases">
        <authorList>
            <person name="Sun Q."/>
            <person name="Ohkuma M."/>
        </authorList>
    </citation>
    <scope>NUCLEOTIDE SEQUENCE</scope>
    <source>
        <strain evidence="1">JCM 4125</strain>
    </source>
</reference>
<name>A0A918M1S8_9ACTN</name>
<accession>A0A918M1S8</accession>
<dbReference type="Proteomes" id="UP000646776">
    <property type="component" value="Unassembled WGS sequence"/>
</dbReference>
<protein>
    <submittedName>
        <fullName evidence="1">Uncharacterized protein</fullName>
    </submittedName>
</protein>
<evidence type="ECO:0000313" key="2">
    <source>
        <dbReference type="Proteomes" id="UP000646776"/>
    </source>
</evidence>
<dbReference type="EMBL" id="BMSA01000061">
    <property type="protein sequence ID" value="GGT99443.1"/>
    <property type="molecule type" value="Genomic_DNA"/>
</dbReference>
<reference evidence="1" key="1">
    <citation type="journal article" date="2014" name="Int. J. Syst. Evol. Microbiol.">
        <title>Complete genome sequence of Corynebacterium casei LMG S-19264T (=DSM 44701T), isolated from a smear-ripened cheese.</title>
        <authorList>
            <consortium name="US DOE Joint Genome Institute (JGI-PGF)"/>
            <person name="Walter F."/>
            <person name="Albersmeier A."/>
            <person name="Kalinowski J."/>
            <person name="Ruckert C."/>
        </authorList>
    </citation>
    <scope>NUCLEOTIDE SEQUENCE</scope>
    <source>
        <strain evidence="1">JCM 4125</strain>
    </source>
</reference>
<gene>
    <name evidence="1" type="ORF">GCM10010226_90700</name>
</gene>
<sequence>MLRAAQLPADQEVVRGWFRANVAEEAGLCSARAAERTADDSDC</sequence>
<dbReference type="AlphaFoldDB" id="A0A918M1S8"/>